<comment type="caution">
    <text evidence="1">The sequence shown here is derived from an EMBL/GenBank/DDBJ whole genome shotgun (WGS) entry which is preliminary data.</text>
</comment>
<dbReference type="EMBL" id="CAEQ01002190">
    <property type="protein sequence ID" value="CCD16190.1"/>
    <property type="molecule type" value="Genomic_DNA"/>
</dbReference>
<protein>
    <recommendedName>
        <fullName evidence="3">Variant surface glycoprotein</fullName>
    </recommendedName>
</protein>
<sequence>MLGAAVAASGESDFNSNGKSSSIRSTSSAGICVFYGTEKWDENIAWLKKFKKCPDILDTLQKKTASTKKHLKIYQGRAEKNYKNVRAASELENPEEPAQDLALSEETNTNNTTYSRSHSTVFFLPWIFLIKKC</sequence>
<evidence type="ECO:0008006" key="3">
    <source>
        <dbReference type="Google" id="ProtNLM"/>
    </source>
</evidence>
<proteinExistence type="predicted"/>
<evidence type="ECO:0000313" key="2">
    <source>
        <dbReference type="Proteomes" id="UP000000702"/>
    </source>
</evidence>
<reference evidence="1 2" key="2">
    <citation type="journal article" date="2012" name="Proc. Natl. Acad. Sci. U.S.A.">
        <title>Antigenic diversity is generated by distinct evolutionary mechanisms in African trypanosome species.</title>
        <authorList>
            <person name="Jackson A.P."/>
            <person name="Berry A."/>
            <person name="Aslett M."/>
            <person name="Allison H.C."/>
            <person name="Burton P."/>
            <person name="Vavrova-Anderson J."/>
            <person name="Brown R."/>
            <person name="Browne H."/>
            <person name="Corton N."/>
            <person name="Hauser H."/>
            <person name="Gamble J."/>
            <person name="Gilderthorp R."/>
            <person name="Marcello L."/>
            <person name="McQuillan J."/>
            <person name="Otto T.D."/>
            <person name="Quail M.A."/>
            <person name="Sanders M.J."/>
            <person name="van Tonder A."/>
            <person name="Ginger M.L."/>
            <person name="Field M.C."/>
            <person name="Barry J.D."/>
            <person name="Hertz-Fowler C."/>
            <person name="Berriman M."/>
        </authorList>
    </citation>
    <scope>NUCLEOTIDE SEQUENCE [LARGE SCALE GENOMIC DNA]</scope>
    <source>
        <strain evidence="1 2">IL3000</strain>
    </source>
</reference>
<keyword evidence="2" id="KW-1185">Reference proteome</keyword>
<gene>
    <name evidence="1" type="ORF">TCIL3000_0_11390</name>
</gene>
<reference evidence="2" key="1">
    <citation type="submission" date="2011-07" db="EMBL/GenBank/DDBJ databases">
        <title>Divergent evolution of antigenic variation in African trypanosomes.</title>
        <authorList>
            <person name="Jackson A.P."/>
            <person name="Berry A."/>
            <person name="Allison H.C."/>
            <person name="Burton P."/>
            <person name="Anderson J."/>
            <person name="Aslett M."/>
            <person name="Brown R."/>
            <person name="Corton N."/>
            <person name="Harris D."/>
            <person name="Hauser H."/>
            <person name="Gamble J."/>
            <person name="Gilderthorp R."/>
            <person name="McQuillan J."/>
            <person name="Quail M.A."/>
            <person name="Sanders M."/>
            <person name="Van Tonder A."/>
            <person name="Ginger M.L."/>
            <person name="Donelson J.E."/>
            <person name="Field M.C."/>
            <person name="Barry J.D."/>
            <person name="Berriman M."/>
            <person name="Hertz-Fowler C."/>
        </authorList>
    </citation>
    <scope>NUCLEOTIDE SEQUENCE [LARGE SCALE GENOMIC DNA]</scope>
    <source>
        <strain evidence="2">IL3000</strain>
    </source>
</reference>
<name>F9WFW0_TRYCI</name>
<organism evidence="1 2">
    <name type="scientific">Trypanosoma congolense (strain IL3000)</name>
    <dbReference type="NCBI Taxonomy" id="1068625"/>
    <lineage>
        <taxon>Eukaryota</taxon>
        <taxon>Discoba</taxon>
        <taxon>Euglenozoa</taxon>
        <taxon>Kinetoplastea</taxon>
        <taxon>Metakinetoplastina</taxon>
        <taxon>Trypanosomatida</taxon>
        <taxon>Trypanosomatidae</taxon>
        <taxon>Trypanosoma</taxon>
        <taxon>Nannomonas</taxon>
    </lineage>
</organism>
<evidence type="ECO:0000313" key="1">
    <source>
        <dbReference type="EMBL" id="CCD16190.1"/>
    </source>
</evidence>
<dbReference type="AlphaFoldDB" id="F9WFW0"/>
<accession>F9WFW0</accession>
<dbReference type="Proteomes" id="UP000000702">
    <property type="component" value="Unassembled WGS sequence"/>
</dbReference>